<evidence type="ECO:0000256" key="6">
    <source>
        <dbReference type="ARBA" id="ARBA00023004"/>
    </source>
</evidence>
<comment type="similarity">
    <text evidence="3 9">Belongs to the iron/ascorbate-dependent oxidoreductase family.</text>
</comment>
<dbReference type="Gene3D" id="2.60.120.330">
    <property type="entry name" value="B-lactam Antibiotic, Isopenicillin N Synthase, Chain"/>
    <property type="match status" value="1"/>
</dbReference>
<name>A0ABD3DYP8_9LAMI</name>
<gene>
    <name evidence="11" type="ORF">CASFOL_008251</name>
</gene>
<dbReference type="GO" id="GO:0002238">
    <property type="term" value="P:response to molecule of fungal origin"/>
    <property type="evidence" value="ECO:0007669"/>
    <property type="project" value="UniProtKB-ARBA"/>
</dbReference>
<keyword evidence="5 9" id="KW-0479">Metal-binding</keyword>
<accession>A0ABD3DYP8</accession>
<dbReference type="Pfam" id="PF14226">
    <property type="entry name" value="DIOX_N"/>
    <property type="match status" value="1"/>
</dbReference>
<dbReference type="EMBL" id="JAVIJP010000009">
    <property type="protein sequence ID" value="KAL3647283.1"/>
    <property type="molecule type" value="Genomic_DNA"/>
</dbReference>
<proteinExistence type="inferred from homology"/>
<evidence type="ECO:0000256" key="7">
    <source>
        <dbReference type="ARBA" id="ARBA00023242"/>
    </source>
</evidence>
<evidence type="ECO:0000256" key="9">
    <source>
        <dbReference type="RuleBase" id="RU003682"/>
    </source>
</evidence>
<sequence length="357" mass="39984">MVDTRETPVGSFMSAMTLSKSGINCVPKNYILPRTQRPTVDHKLVCPTRALPVIDLSSLGNPSLHPHLVEEVRVACKEIGFFQVINHGIPISFTNEALHVATEFFDLPNERKMLIASSDVLEPVRYATSLNHVKDKVKYWRDFIKHYAHPLSTWINLWPSDPPTYKEKMGNYATAVRELHEKLMKVIFESLGLKPDYLQKDIENGSQVMTVNCYPACPEPDLALGLPPHSDFGTITLILQDQQGLEIMDSDEKWQSVPVIKGAIVVQLGDQMEVMINGRYKSVLHRATLNSAMKRLSIASLHSLAMDEKARPAPELVNEQNPLSYKETSFGDFLNFISGKDGAGGRYLDTLKVNAVI</sequence>
<dbReference type="AlphaFoldDB" id="A0ABD3DYP8"/>
<dbReference type="GO" id="GO:0009805">
    <property type="term" value="P:coumarin biosynthetic process"/>
    <property type="evidence" value="ECO:0007669"/>
    <property type="project" value="UniProtKB-ARBA"/>
</dbReference>
<reference evidence="12" key="1">
    <citation type="journal article" date="2024" name="IScience">
        <title>Strigolactones Initiate the Formation of Haustorium-like Structures in Castilleja.</title>
        <authorList>
            <person name="Buerger M."/>
            <person name="Peterson D."/>
            <person name="Chory J."/>
        </authorList>
    </citation>
    <scope>NUCLEOTIDE SEQUENCE [LARGE SCALE GENOMIC DNA]</scope>
</reference>
<keyword evidence="7" id="KW-0539">Nucleus</keyword>
<organism evidence="11 12">
    <name type="scientific">Castilleja foliolosa</name>
    <dbReference type="NCBI Taxonomy" id="1961234"/>
    <lineage>
        <taxon>Eukaryota</taxon>
        <taxon>Viridiplantae</taxon>
        <taxon>Streptophyta</taxon>
        <taxon>Embryophyta</taxon>
        <taxon>Tracheophyta</taxon>
        <taxon>Spermatophyta</taxon>
        <taxon>Magnoliopsida</taxon>
        <taxon>eudicotyledons</taxon>
        <taxon>Gunneridae</taxon>
        <taxon>Pentapetalae</taxon>
        <taxon>asterids</taxon>
        <taxon>lamiids</taxon>
        <taxon>Lamiales</taxon>
        <taxon>Orobanchaceae</taxon>
        <taxon>Pedicularideae</taxon>
        <taxon>Castillejinae</taxon>
        <taxon>Castilleja</taxon>
    </lineage>
</organism>
<comment type="function">
    <text evidence="8">Involved in the regulation of shoot development and salicylic acid (SA) homeostasis.</text>
</comment>
<dbReference type="InterPro" id="IPR044861">
    <property type="entry name" value="IPNS-like_FE2OG_OXY"/>
</dbReference>
<dbReference type="InterPro" id="IPR005123">
    <property type="entry name" value="Oxoglu/Fe-dep_dioxygenase_dom"/>
</dbReference>
<dbReference type="Proteomes" id="UP001632038">
    <property type="component" value="Unassembled WGS sequence"/>
</dbReference>
<keyword evidence="12" id="KW-1185">Reference proteome</keyword>
<keyword evidence="4" id="KW-0963">Cytoplasm</keyword>
<evidence type="ECO:0000259" key="10">
    <source>
        <dbReference type="PROSITE" id="PS51471"/>
    </source>
</evidence>
<evidence type="ECO:0000256" key="1">
    <source>
        <dbReference type="ARBA" id="ARBA00004123"/>
    </source>
</evidence>
<evidence type="ECO:0000256" key="2">
    <source>
        <dbReference type="ARBA" id="ARBA00004496"/>
    </source>
</evidence>
<comment type="subcellular location">
    <subcellularLocation>
        <location evidence="2">Cytoplasm</location>
    </subcellularLocation>
    <subcellularLocation>
        <location evidence="1">Nucleus</location>
    </subcellularLocation>
</comment>
<dbReference type="GO" id="GO:0016706">
    <property type="term" value="F:2-oxoglutarate-dependent dioxygenase activity"/>
    <property type="evidence" value="ECO:0007669"/>
    <property type="project" value="UniProtKB-ARBA"/>
</dbReference>
<keyword evidence="9" id="KW-0560">Oxidoreductase</keyword>
<evidence type="ECO:0000313" key="12">
    <source>
        <dbReference type="Proteomes" id="UP001632038"/>
    </source>
</evidence>
<dbReference type="FunFam" id="2.60.120.330:FF:000015">
    <property type="entry name" value="Protein DMR6-LIKE OXYGENASE 1"/>
    <property type="match status" value="1"/>
</dbReference>
<dbReference type="GO" id="GO:0005634">
    <property type="term" value="C:nucleus"/>
    <property type="evidence" value="ECO:0007669"/>
    <property type="project" value="UniProtKB-SubCell"/>
</dbReference>
<evidence type="ECO:0000256" key="3">
    <source>
        <dbReference type="ARBA" id="ARBA00008056"/>
    </source>
</evidence>
<evidence type="ECO:0000313" key="11">
    <source>
        <dbReference type="EMBL" id="KAL3647283.1"/>
    </source>
</evidence>
<protein>
    <recommendedName>
        <fullName evidence="10">Fe2OG dioxygenase domain-containing protein</fullName>
    </recommendedName>
</protein>
<dbReference type="Pfam" id="PF03171">
    <property type="entry name" value="2OG-FeII_Oxy"/>
    <property type="match status" value="1"/>
</dbReference>
<feature type="domain" description="Fe2OG dioxygenase" evidence="10">
    <location>
        <begin position="205"/>
        <end position="304"/>
    </location>
</feature>
<dbReference type="SUPFAM" id="SSF51197">
    <property type="entry name" value="Clavaminate synthase-like"/>
    <property type="match status" value="1"/>
</dbReference>
<dbReference type="GO" id="GO:0046872">
    <property type="term" value="F:metal ion binding"/>
    <property type="evidence" value="ECO:0007669"/>
    <property type="project" value="UniProtKB-KW"/>
</dbReference>
<evidence type="ECO:0000256" key="5">
    <source>
        <dbReference type="ARBA" id="ARBA00022723"/>
    </source>
</evidence>
<dbReference type="InterPro" id="IPR050295">
    <property type="entry name" value="Plant_2OG-oxidoreductases"/>
</dbReference>
<keyword evidence="6 9" id="KW-0408">Iron</keyword>
<evidence type="ECO:0000256" key="4">
    <source>
        <dbReference type="ARBA" id="ARBA00022490"/>
    </source>
</evidence>
<dbReference type="InterPro" id="IPR026992">
    <property type="entry name" value="DIOX_N"/>
</dbReference>
<dbReference type="InterPro" id="IPR027443">
    <property type="entry name" value="IPNS-like_sf"/>
</dbReference>
<dbReference type="PROSITE" id="PS51471">
    <property type="entry name" value="FE2OG_OXY"/>
    <property type="match status" value="1"/>
</dbReference>
<dbReference type="GO" id="GO:0005737">
    <property type="term" value="C:cytoplasm"/>
    <property type="evidence" value="ECO:0007669"/>
    <property type="project" value="UniProtKB-SubCell"/>
</dbReference>
<dbReference type="PANTHER" id="PTHR47991">
    <property type="entry name" value="OXOGLUTARATE/IRON-DEPENDENT DIOXYGENASE"/>
    <property type="match status" value="1"/>
</dbReference>
<comment type="caution">
    <text evidence="11">The sequence shown here is derived from an EMBL/GenBank/DDBJ whole genome shotgun (WGS) entry which is preliminary data.</text>
</comment>
<evidence type="ECO:0000256" key="8">
    <source>
        <dbReference type="ARBA" id="ARBA00059922"/>
    </source>
</evidence>